<accession>A0A835DFE4</accession>
<feature type="compositionally biased region" description="Basic and acidic residues" evidence="1">
    <location>
        <begin position="455"/>
        <end position="470"/>
    </location>
</feature>
<comment type="caution">
    <text evidence="2">The sequence shown here is derived from an EMBL/GenBank/DDBJ whole genome shotgun (WGS) entry which is preliminary data.</text>
</comment>
<dbReference type="PANTHER" id="PTHR36740:SF1">
    <property type="entry name" value="PRC-BARREL DOMAIN-CONTAINING PROTEIN"/>
    <property type="match status" value="1"/>
</dbReference>
<dbReference type="OMA" id="ECILENQ"/>
<dbReference type="OrthoDB" id="539916at2759"/>
<feature type="region of interest" description="Disordered" evidence="1">
    <location>
        <begin position="146"/>
        <end position="180"/>
    </location>
</feature>
<feature type="compositionally biased region" description="Acidic residues" evidence="1">
    <location>
        <begin position="488"/>
        <end position="499"/>
    </location>
</feature>
<keyword evidence="3" id="KW-1185">Reference proteome</keyword>
<gene>
    <name evidence="2" type="ORF">HHK36_010552</name>
</gene>
<evidence type="ECO:0008006" key="4">
    <source>
        <dbReference type="Google" id="ProtNLM"/>
    </source>
</evidence>
<reference evidence="2 3" key="1">
    <citation type="submission" date="2020-04" db="EMBL/GenBank/DDBJ databases">
        <title>Plant Genome Project.</title>
        <authorList>
            <person name="Zhang R.-G."/>
        </authorList>
    </citation>
    <scope>NUCLEOTIDE SEQUENCE [LARGE SCALE GENOMIC DNA]</scope>
    <source>
        <strain evidence="2">YNK0</strain>
        <tissue evidence="2">Leaf</tissue>
    </source>
</reference>
<proteinExistence type="predicted"/>
<organism evidence="2 3">
    <name type="scientific">Tetracentron sinense</name>
    <name type="common">Spur-leaf</name>
    <dbReference type="NCBI Taxonomy" id="13715"/>
    <lineage>
        <taxon>Eukaryota</taxon>
        <taxon>Viridiplantae</taxon>
        <taxon>Streptophyta</taxon>
        <taxon>Embryophyta</taxon>
        <taxon>Tracheophyta</taxon>
        <taxon>Spermatophyta</taxon>
        <taxon>Magnoliopsida</taxon>
        <taxon>Trochodendrales</taxon>
        <taxon>Trochodendraceae</taxon>
        <taxon>Tetracentron</taxon>
    </lineage>
</organism>
<feature type="region of interest" description="Disordered" evidence="1">
    <location>
        <begin position="455"/>
        <end position="499"/>
    </location>
</feature>
<feature type="compositionally biased region" description="Polar residues" evidence="1">
    <location>
        <begin position="153"/>
        <end position="162"/>
    </location>
</feature>
<evidence type="ECO:0000313" key="3">
    <source>
        <dbReference type="Proteomes" id="UP000655225"/>
    </source>
</evidence>
<dbReference type="Proteomes" id="UP000655225">
    <property type="component" value="Unassembled WGS sequence"/>
</dbReference>
<dbReference type="AlphaFoldDB" id="A0A835DFE4"/>
<evidence type="ECO:0000256" key="1">
    <source>
        <dbReference type="SAM" id="MobiDB-lite"/>
    </source>
</evidence>
<protein>
    <recommendedName>
        <fullName evidence="4">PRC-barrel domain-containing protein</fullName>
    </recommendedName>
</protein>
<sequence>MCDCVPPTPLMHPCISPRKLGLFRINTKPRIRRSDLIRNFDIRICSKPSNACSSDHVCVRNGGSQFIRGSFIPNGGEIDRLKSMKFVNVGRNSGVSGSENNKLFDELGFKETGEKGFEVDTRHGDVGPENIGSNSILEYGIGLSNEEKEDSRSSNASVSSTFDSLELEGDREDERRSAKGLGSLEDEDLLRIEGSGRVGSNTELGHFTGRSGLKSRRQVIRRSNMLAKQVISAQSALSLGFVSQLWVDTSSWVVLVVEVRPSLLSGEMERFLLEDVCQVGDVVLVSDESVMENEFKMVGLDSLFHICTRKFILEAEPSYRLLTWISRGMDGCDIQSKVKCLSISIAGDIGWWMSYAVHHVGYNVVTPGRRNIGKVRGYTFNINSGAVESIELDSFGISIIPSSLVSTYALFVEDVIEVASDTLVVHEAAASHLQRQTKGFWDTPNVGTSKDEVREYSDLESRHVQSDRSRSRQRSFSSQNFHPKMRETEDDWELPMDYL</sequence>
<evidence type="ECO:0000313" key="2">
    <source>
        <dbReference type="EMBL" id="KAF8402468.1"/>
    </source>
</evidence>
<name>A0A835DFE4_TETSI</name>
<dbReference type="EMBL" id="JABCRI010000007">
    <property type="protein sequence ID" value="KAF8402468.1"/>
    <property type="molecule type" value="Genomic_DNA"/>
</dbReference>
<dbReference type="PANTHER" id="PTHR36740">
    <property type="entry name" value="PRC DOMAIN-CONTAINING PROTEIN"/>
    <property type="match status" value="1"/>
</dbReference>